<dbReference type="InterPro" id="IPR011460">
    <property type="entry name" value="Lcl_C"/>
</dbReference>
<dbReference type="RefSeq" id="WP_253448535.1">
    <property type="nucleotide sequence ID" value="NZ_JALJYF010000002.1"/>
</dbReference>
<keyword evidence="4" id="KW-1185">Reference proteome</keyword>
<proteinExistence type="predicted"/>
<evidence type="ECO:0000259" key="2">
    <source>
        <dbReference type="Pfam" id="PF07603"/>
    </source>
</evidence>
<evidence type="ECO:0000313" key="3">
    <source>
        <dbReference type="EMBL" id="MCP1727773.1"/>
    </source>
</evidence>
<feature type="compositionally biased region" description="Basic and acidic residues" evidence="1">
    <location>
        <begin position="145"/>
        <end position="163"/>
    </location>
</feature>
<evidence type="ECO:0000313" key="4">
    <source>
        <dbReference type="Proteomes" id="UP001523550"/>
    </source>
</evidence>
<dbReference type="Pfam" id="PF07603">
    <property type="entry name" value="Lcl_C"/>
    <property type="match status" value="1"/>
</dbReference>
<dbReference type="EMBL" id="JALJYF010000002">
    <property type="protein sequence ID" value="MCP1727773.1"/>
    <property type="molecule type" value="Genomic_DNA"/>
</dbReference>
<gene>
    <name evidence="3" type="ORF">J2T60_001773</name>
</gene>
<organism evidence="3 4">
    <name type="scientific">Natronospira proteinivora</name>
    <dbReference type="NCBI Taxonomy" id="1807133"/>
    <lineage>
        <taxon>Bacteria</taxon>
        <taxon>Pseudomonadati</taxon>
        <taxon>Pseudomonadota</taxon>
        <taxon>Gammaproteobacteria</taxon>
        <taxon>Natronospirales</taxon>
        <taxon>Natronospiraceae</taxon>
        <taxon>Natronospira</taxon>
    </lineage>
</organism>
<comment type="caution">
    <text evidence="3">The sequence shown here is derived from an EMBL/GenBank/DDBJ whole genome shotgun (WGS) entry which is preliminary data.</text>
</comment>
<evidence type="ECO:0000256" key="1">
    <source>
        <dbReference type="SAM" id="MobiDB-lite"/>
    </source>
</evidence>
<feature type="region of interest" description="Disordered" evidence="1">
    <location>
        <begin position="138"/>
        <end position="164"/>
    </location>
</feature>
<protein>
    <recommendedName>
        <fullName evidence="2">Lcl C-terminal domain-containing protein</fullName>
    </recommendedName>
</protein>
<name>A0ABT1GBN0_9GAMM</name>
<feature type="domain" description="Lcl C-terminal" evidence="2">
    <location>
        <begin position="190"/>
        <end position="359"/>
    </location>
</feature>
<accession>A0ABT1GBN0</accession>
<reference evidence="3 4" key="1">
    <citation type="submission" date="2022-03" db="EMBL/GenBank/DDBJ databases">
        <title>Genomic Encyclopedia of Type Strains, Phase III (KMG-III): the genomes of soil and plant-associated and newly described type strains.</title>
        <authorList>
            <person name="Whitman W."/>
        </authorList>
    </citation>
    <scope>NUCLEOTIDE SEQUENCE [LARGE SCALE GENOMIC DNA]</scope>
    <source>
        <strain evidence="3 4">BSker1</strain>
    </source>
</reference>
<dbReference type="Proteomes" id="UP001523550">
    <property type="component" value="Unassembled WGS sequence"/>
</dbReference>
<sequence>MAILASFFVTLSGCFASDEEVDDLEAQLRTMDSSVLVDWSHIEGATYSLYLTEIGSDQSPEAGEYTYYGVTPPYDVEGLENFVGYEVVLSAYGPLGETLYEERLMAQPEPPFEPLGKSNDTGVVRCISSDGSWVDCDDADISGQDAEHGRDSESRSGDLEKRGAGNAGFDFTKISRHGATLPDEAMEWSCVRDNVTGLVWEAKSFDIEKLNAYGHLYTWYESDYSVNGGHPGTKGEDRDTKICPFERCDTAYYISLMESEDFCGQSGWRLPERREYLSVIDYGRDYESSEAGQTVKIDVEYFYVSDLPRRYGVFTTGYWTANSVRVDHELTNPEAWVFSERTGYIMPDFKSVPQEIRLVTEWED</sequence>